<proteinExistence type="predicted"/>
<feature type="compositionally biased region" description="Low complexity" evidence="1">
    <location>
        <begin position="179"/>
        <end position="194"/>
    </location>
</feature>
<feature type="compositionally biased region" description="Polar residues" evidence="1">
    <location>
        <begin position="1"/>
        <end position="11"/>
    </location>
</feature>
<accession>A0A1E3PHD2</accession>
<feature type="region of interest" description="Disordered" evidence="1">
    <location>
        <begin position="1"/>
        <end position="24"/>
    </location>
</feature>
<dbReference type="AlphaFoldDB" id="A0A1E3PHD2"/>
<sequence length="247" mass="25926">MNTPGSASLFGTGTRESHTQSSPFNSIINVNGNQQTSNHQSYGSGMFLSHPHHHPSFANAGGMVNGMTVGNSLGMTMNGLNMHGVSMNGMSMNCMNIHGMNMHGMNLNHNHMNMINHMNGMNESNGMALHGTSNGTDSISSTTTSTAGNALRGHSVISASHQAFANSPLVATTPLSAGTTMNSTPNDSTPSTPSHYSHDSLTSGPSLFPMYNNNLTQMSNANDMLNANLMSVSGVAMMASNNGNYRN</sequence>
<organism evidence="2 3">
    <name type="scientific">Nadsonia fulvescens var. elongata DSM 6958</name>
    <dbReference type="NCBI Taxonomy" id="857566"/>
    <lineage>
        <taxon>Eukaryota</taxon>
        <taxon>Fungi</taxon>
        <taxon>Dikarya</taxon>
        <taxon>Ascomycota</taxon>
        <taxon>Saccharomycotina</taxon>
        <taxon>Dipodascomycetes</taxon>
        <taxon>Dipodascales</taxon>
        <taxon>Dipodascales incertae sedis</taxon>
        <taxon>Nadsonia</taxon>
    </lineage>
</organism>
<gene>
    <name evidence="2" type="ORF">NADFUDRAFT_47380</name>
</gene>
<evidence type="ECO:0000256" key="1">
    <source>
        <dbReference type="SAM" id="MobiDB-lite"/>
    </source>
</evidence>
<feature type="non-terminal residue" evidence="2">
    <location>
        <position position="247"/>
    </location>
</feature>
<feature type="region of interest" description="Disordered" evidence="1">
    <location>
        <begin position="175"/>
        <end position="201"/>
    </location>
</feature>
<dbReference type="EMBL" id="KV454411">
    <property type="protein sequence ID" value="ODQ64811.1"/>
    <property type="molecule type" value="Genomic_DNA"/>
</dbReference>
<evidence type="ECO:0000313" key="2">
    <source>
        <dbReference type="EMBL" id="ODQ64811.1"/>
    </source>
</evidence>
<reference evidence="2 3" key="1">
    <citation type="journal article" date="2016" name="Proc. Natl. Acad. Sci. U.S.A.">
        <title>Comparative genomics of biotechnologically important yeasts.</title>
        <authorList>
            <person name="Riley R."/>
            <person name="Haridas S."/>
            <person name="Wolfe K.H."/>
            <person name="Lopes M.R."/>
            <person name="Hittinger C.T."/>
            <person name="Goeker M."/>
            <person name="Salamov A.A."/>
            <person name="Wisecaver J.H."/>
            <person name="Long T.M."/>
            <person name="Calvey C.H."/>
            <person name="Aerts A.L."/>
            <person name="Barry K.W."/>
            <person name="Choi C."/>
            <person name="Clum A."/>
            <person name="Coughlan A.Y."/>
            <person name="Deshpande S."/>
            <person name="Douglass A.P."/>
            <person name="Hanson S.J."/>
            <person name="Klenk H.-P."/>
            <person name="LaButti K.M."/>
            <person name="Lapidus A."/>
            <person name="Lindquist E.A."/>
            <person name="Lipzen A.M."/>
            <person name="Meier-Kolthoff J.P."/>
            <person name="Ohm R.A."/>
            <person name="Otillar R.P."/>
            <person name="Pangilinan J.L."/>
            <person name="Peng Y."/>
            <person name="Rokas A."/>
            <person name="Rosa C.A."/>
            <person name="Scheuner C."/>
            <person name="Sibirny A.A."/>
            <person name="Slot J.C."/>
            <person name="Stielow J.B."/>
            <person name="Sun H."/>
            <person name="Kurtzman C.P."/>
            <person name="Blackwell M."/>
            <person name="Grigoriev I.V."/>
            <person name="Jeffries T.W."/>
        </authorList>
    </citation>
    <scope>NUCLEOTIDE SEQUENCE [LARGE SCALE GENOMIC DNA]</scope>
    <source>
        <strain evidence="2 3">DSM 6958</strain>
    </source>
</reference>
<dbReference type="Proteomes" id="UP000095009">
    <property type="component" value="Unassembled WGS sequence"/>
</dbReference>
<name>A0A1E3PHD2_9ASCO</name>
<evidence type="ECO:0000313" key="3">
    <source>
        <dbReference type="Proteomes" id="UP000095009"/>
    </source>
</evidence>
<protein>
    <submittedName>
        <fullName evidence="2">Uncharacterized protein</fullName>
    </submittedName>
</protein>
<keyword evidence="3" id="KW-1185">Reference proteome</keyword>